<dbReference type="InterPro" id="IPR005146">
    <property type="entry name" value="B3/B4_tRNA-bd"/>
</dbReference>
<gene>
    <name evidence="2" type="ORF">AXF13_01065</name>
</gene>
<dbReference type="GO" id="GO:0004826">
    <property type="term" value="F:phenylalanine-tRNA ligase activity"/>
    <property type="evidence" value="ECO:0007669"/>
    <property type="project" value="InterPro"/>
</dbReference>
<dbReference type="Pfam" id="PF03483">
    <property type="entry name" value="B3_4"/>
    <property type="match status" value="1"/>
</dbReference>
<dbReference type="GO" id="GO:0003723">
    <property type="term" value="F:RNA binding"/>
    <property type="evidence" value="ECO:0007669"/>
    <property type="project" value="InterPro"/>
</dbReference>
<proteinExistence type="predicted"/>
<sequence>MISPQIGIDPALKALWPEARLACLTWRTLPAPENPALWSFFTQEILPGLNATLQDTPLAELPNLGASRRAYKAFGRDPGRTRVSSEALYRRIRQGKDLYRINSVVDANNLVSLETGFSLGSYDLARLEGGLLFRLGEAGEMYAGIGKDGIDLARLPLLADARGPFGSPSSDSQRAMISLESRDILTVIYGFSGQEEVEAALALAQKRLTDFAEAENCAVSTVC</sequence>
<evidence type="ECO:0000313" key="3">
    <source>
        <dbReference type="Proteomes" id="UP000069241"/>
    </source>
</evidence>
<evidence type="ECO:0000313" key="2">
    <source>
        <dbReference type="EMBL" id="AMD88817.1"/>
    </source>
</evidence>
<dbReference type="STRING" id="44742.AXF13_01065"/>
<dbReference type="SUPFAM" id="SSF56037">
    <property type="entry name" value="PheT/TilS domain"/>
    <property type="match status" value="1"/>
</dbReference>
<dbReference type="KEGG" id="dfi:AXF13_01065"/>
<dbReference type="PANTHER" id="PTHR39209:SF2">
    <property type="entry name" value="CYTOPLASMIC PROTEIN"/>
    <property type="match status" value="1"/>
</dbReference>
<dbReference type="RefSeq" id="WP_062251312.1">
    <property type="nucleotide sequence ID" value="NZ_CP014229.1"/>
</dbReference>
<keyword evidence="3" id="KW-1185">Reference proteome</keyword>
<evidence type="ECO:0000259" key="1">
    <source>
        <dbReference type="SMART" id="SM00873"/>
    </source>
</evidence>
<dbReference type="Proteomes" id="UP000069241">
    <property type="component" value="Chromosome"/>
</dbReference>
<organism evidence="2 3">
    <name type="scientific">Desulfovibrio fairfieldensis</name>
    <dbReference type="NCBI Taxonomy" id="44742"/>
    <lineage>
        <taxon>Bacteria</taxon>
        <taxon>Pseudomonadati</taxon>
        <taxon>Thermodesulfobacteriota</taxon>
        <taxon>Desulfovibrionia</taxon>
        <taxon>Desulfovibrionales</taxon>
        <taxon>Desulfovibrionaceae</taxon>
        <taxon>Desulfovibrio</taxon>
    </lineage>
</organism>
<protein>
    <recommendedName>
        <fullName evidence="1">B3/B4 tRNA-binding domain-containing protein</fullName>
    </recommendedName>
</protein>
<feature type="domain" description="B3/B4 tRNA-binding" evidence="1">
    <location>
        <begin position="66"/>
        <end position="213"/>
    </location>
</feature>
<accession>A0A0X8JHN3</accession>
<dbReference type="AlphaFoldDB" id="A0A0X8JHN3"/>
<dbReference type="SMART" id="SM00873">
    <property type="entry name" value="B3_4"/>
    <property type="match status" value="1"/>
</dbReference>
<dbReference type="Gene3D" id="3.50.40.10">
    <property type="entry name" value="Phenylalanyl-trna Synthetase, Chain B, domain 3"/>
    <property type="match status" value="1"/>
</dbReference>
<name>A0A0X8JHN3_9BACT</name>
<dbReference type="InterPro" id="IPR020825">
    <property type="entry name" value="Phe-tRNA_synthase-like_B3/B4"/>
</dbReference>
<dbReference type="PANTHER" id="PTHR39209">
    <property type="match status" value="1"/>
</dbReference>
<reference evidence="3" key="1">
    <citation type="submission" date="2016-02" db="EMBL/GenBank/DDBJ databases">
        <authorList>
            <person name="Holder M.E."/>
            <person name="Ajami N.J."/>
            <person name="Petrosino J.F."/>
        </authorList>
    </citation>
    <scope>NUCLEOTIDE SEQUENCE [LARGE SCALE GENOMIC DNA]</scope>
    <source>
        <strain evidence="3">CCUG 45958</strain>
    </source>
</reference>
<dbReference type="EMBL" id="CP014229">
    <property type="protein sequence ID" value="AMD88817.1"/>
    <property type="molecule type" value="Genomic_DNA"/>
</dbReference>